<proteinExistence type="predicted"/>
<protein>
    <submittedName>
        <fullName evidence="1">Uncharacterized protein</fullName>
    </submittedName>
</protein>
<dbReference type="AlphaFoldDB" id="A0A3P6G4N0"/>
<organism evidence="1">
    <name type="scientific">Brassica oleracea</name>
    <name type="common">Wild cabbage</name>
    <dbReference type="NCBI Taxonomy" id="3712"/>
    <lineage>
        <taxon>Eukaryota</taxon>
        <taxon>Viridiplantae</taxon>
        <taxon>Streptophyta</taxon>
        <taxon>Embryophyta</taxon>
        <taxon>Tracheophyta</taxon>
        <taxon>Spermatophyta</taxon>
        <taxon>Magnoliopsida</taxon>
        <taxon>eudicotyledons</taxon>
        <taxon>Gunneridae</taxon>
        <taxon>Pentapetalae</taxon>
        <taxon>rosids</taxon>
        <taxon>malvids</taxon>
        <taxon>Brassicales</taxon>
        <taxon>Brassicaceae</taxon>
        <taxon>Brassiceae</taxon>
        <taxon>Brassica</taxon>
    </lineage>
</organism>
<evidence type="ECO:0000313" key="1">
    <source>
        <dbReference type="EMBL" id="VDD51492.1"/>
    </source>
</evidence>
<name>A0A3P6G4N0_BRAOL</name>
<dbReference type="EMBL" id="LR031878">
    <property type="protein sequence ID" value="VDD51492.1"/>
    <property type="molecule type" value="Genomic_DNA"/>
</dbReference>
<sequence length="34" mass="4082">MERRFRDGSDDEGEVQDFSGKLFDDLEDLSNFRR</sequence>
<accession>A0A3P6G4N0</accession>
<reference evidence="1" key="1">
    <citation type="submission" date="2018-11" db="EMBL/GenBank/DDBJ databases">
        <authorList>
            <consortium name="Genoscope - CEA"/>
            <person name="William W."/>
        </authorList>
    </citation>
    <scope>NUCLEOTIDE SEQUENCE</scope>
</reference>
<gene>
    <name evidence="1" type="ORF">BOLC1T03881H</name>
</gene>